<dbReference type="CDD" id="cd09272">
    <property type="entry name" value="RNase_HI_RT_Ty1"/>
    <property type="match status" value="1"/>
</dbReference>
<dbReference type="PROSITE" id="PS51375">
    <property type="entry name" value="PPR"/>
    <property type="match status" value="1"/>
</dbReference>
<dbReference type="NCBIfam" id="TIGR00756">
    <property type="entry name" value="PPR"/>
    <property type="match status" value="1"/>
</dbReference>
<dbReference type="PANTHER" id="PTHR11439:SF491">
    <property type="entry name" value="INTEGRASE CATALYTIC DOMAIN-CONTAINING PROTEIN"/>
    <property type="match status" value="1"/>
</dbReference>
<dbReference type="Gene3D" id="1.25.40.10">
    <property type="entry name" value="Tetratricopeptide repeat domain"/>
    <property type="match status" value="1"/>
</dbReference>
<sequence length="306" mass="34635">MYAMICTRSDFSYVVSIASIYMTNLGKAHWQAVKWILRYLRGTTSTRLEFGRCKDGVVRYVDSNFVGDLVRRRSLSGYIFSIGGCAVSWKASLQPIVALSTTEAEYIAMTEDSQSAIHLSKDQMFHERTKHIDVKFHFVRDVIGKCTMTVKKIGTEDNPADMGAGDLLSARKEFDEMPERKSVCCWTCLVSGYTQFGLVEDALRLFARMVEENLRPEDDTMVGVISACSKLETGEIEQWVNMFVEFDIWWGNDEQHALFGRVLGPGLFKASDVGFLIRGFLWFNNLKTYLVCSAVLCCRLFGLSSI</sequence>
<keyword evidence="2" id="KW-0809">Transit peptide</keyword>
<dbReference type="PANTHER" id="PTHR11439">
    <property type="entry name" value="GAG-POL-RELATED RETROTRANSPOSON"/>
    <property type="match status" value="1"/>
</dbReference>
<feature type="repeat" description="PPR" evidence="3">
    <location>
        <begin position="182"/>
        <end position="216"/>
    </location>
</feature>
<dbReference type="InterPro" id="IPR011990">
    <property type="entry name" value="TPR-like_helical_dom_sf"/>
</dbReference>
<evidence type="ECO:0000256" key="3">
    <source>
        <dbReference type="PROSITE-ProRule" id="PRU00708"/>
    </source>
</evidence>
<dbReference type="Pfam" id="PF13041">
    <property type="entry name" value="PPR_2"/>
    <property type="match status" value="1"/>
</dbReference>
<reference evidence="4" key="1">
    <citation type="submission" date="2020-07" db="EMBL/GenBank/DDBJ databases">
        <authorList>
            <person name="Lin J."/>
        </authorList>
    </citation>
    <scope>NUCLEOTIDE SEQUENCE</scope>
</reference>
<evidence type="ECO:0000313" key="4">
    <source>
        <dbReference type="EMBL" id="CAD1836511.1"/>
    </source>
</evidence>
<organism evidence="4">
    <name type="scientific">Ananas comosus var. bracteatus</name>
    <name type="common">red pineapple</name>
    <dbReference type="NCBI Taxonomy" id="296719"/>
    <lineage>
        <taxon>Eukaryota</taxon>
        <taxon>Viridiplantae</taxon>
        <taxon>Streptophyta</taxon>
        <taxon>Embryophyta</taxon>
        <taxon>Tracheophyta</taxon>
        <taxon>Spermatophyta</taxon>
        <taxon>Magnoliopsida</taxon>
        <taxon>Liliopsida</taxon>
        <taxon>Poales</taxon>
        <taxon>Bromeliaceae</taxon>
        <taxon>Bromelioideae</taxon>
        <taxon>Ananas</taxon>
    </lineage>
</organism>
<gene>
    <name evidence="4" type="ORF">CB5_LOCUS19722</name>
</gene>
<protein>
    <recommendedName>
        <fullName evidence="5">Retrovirus-related Pol polyprotein from transposon TNT 1-94</fullName>
    </recommendedName>
</protein>
<accession>A0A6V7Q0E6</accession>
<proteinExistence type="predicted"/>
<evidence type="ECO:0000256" key="1">
    <source>
        <dbReference type="ARBA" id="ARBA00022737"/>
    </source>
</evidence>
<dbReference type="AlphaFoldDB" id="A0A6V7Q0E6"/>
<name>A0A6V7Q0E6_ANACO</name>
<evidence type="ECO:0008006" key="5">
    <source>
        <dbReference type="Google" id="ProtNLM"/>
    </source>
</evidence>
<dbReference type="EMBL" id="LR862131">
    <property type="protein sequence ID" value="CAD1836511.1"/>
    <property type="molecule type" value="Genomic_DNA"/>
</dbReference>
<dbReference type="InterPro" id="IPR002885">
    <property type="entry name" value="PPR_rpt"/>
</dbReference>
<evidence type="ECO:0000256" key="2">
    <source>
        <dbReference type="ARBA" id="ARBA00022946"/>
    </source>
</evidence>
<keyword evidence="1" id="KW-0677">Repeat</keyword>